<evidence type="ECO:0000256" key="2">
    <source>
        <dbReference type="SAM" id="SignalP"/>
    </source>
</evidence>
<reference evidence="5" key="1">
    <citation type="submission" date="2025-08" db="UniProtKB">
        <authorList>
            <consortium name="RefSeq"/>
        </authorList>
    </citation>
    <scope>IDENTIFICATION</scope>
</reference>
<feature type="chain" id="PRO_5028868865" evidence="2">
    <location>
        <begin position="22"/>
        <end position="170"/>
    </location>
</feature>
<keyword evidence="1" id="KW-1015">Disulfide bond</keyword>
<gene>
    <name evidence="5" type="primary">LOC115212366</name>
</gene>
<feature type="signal peptide" evidence="2">
    <location>
        <begin position="1"/>
        <end position="21"/>
    </location>
</feature>
<organism evidence="4 5">
    <name type="scientific">Octopus sinensis</name>
    <name type="common">East Asian common octopus</name>
    <dbReference type="NCBI Taxonomy" id="2607531"/>
    <lineage>
        <taxon>Eukaryota</taxon>
        <taxon>Metazoa</taxon>
        <taxon>Spiralia</taxon>
        <taxon>Lophotrochozoa</taxon>
        <taxon>Mollusca</taxon>
        <taxon>Cephalopoda</taxon>
        <taxon>Coleoidea</taxon>
        <taxon>Octopodiformes</taxon>
        <taxon>Octopoda</taxon>
        <taxon>Incirrata</taxon>
        <taxon>Octopodidae</taxon>
        <taxon>Octopus</taxon>
    </lineage>
</organism>
<dbReference type="InterPro" id="IPR008139">
    <property type="entry name" value="SaposinB_dom"/>
</dbReference>
<keyword evidence="2" id="KW-0732">Signal</keyword>
<dbReference type="KEGG" id="osn:115212366"/>
<dbReference type="Proteomes" id="UP000515154">
    <property type="component" value="Linkage group LG5"/>
</dbReference>
<name>A0A7E6EU04_9MOLL</name>
<protein>
    <submittedName>
        <fullName evidence="5">Uncharacterized protein LOC115212366</fullName>
    </submittedName>
</protein>
<evidence type="ECO:0000259" key="3">
    <source>
        <dbReference type="PROSITE" id="PS50015"/>
    </source>
</evidence>
<dbReference type="RefSeq" id="XP_036358818.1">
    <property type="nucleotide sequence ID" value="XM_036502925.1"/>
</dbReference>
<keyword evidence="4" id="KW-1185">Reference proteome</keyword>
<proteinExistence type="predicted"/>
<dbReference type="AlphaFoldDB" id="A0A7E6EU04"/>
<evidence type="ECO:0000256" key="1">
    <source>
        <dbReference type="ARBA" id="ARBA00023157"/>
    </source>
</evidence>
<accession>A0A7E6EU04</accession>
<dbReference type="PROSITE" id="PS50015">
    <property type="entry name" value="SAP_B"/>
    <property type="match status" value="1"/>
</dbReference>
<sequence length="170" mass="19541">MMDIKTCFTILTVMCCVQALADTDDVKSVNKSSTFCEICQFTIKELDRWLQIIGRKGHYSIEAAVSKSLNSICNPNDNKLMQDDPLRLTACKELLANHGDIFKEAFIEHYESVEPVSYLKLIQDVCYKKLEQCQHNEDQTNVEPVKFNADNQMEIVETKNIRTLQPTEEQ</sequence>
<evidence type="ECO:0000313" key="5">
    <source>
        <dbReference type="RefSeq" id="XP_036358818.1"/>
    </source>
</evidence>
<feature type="domain" description="Saposin B-type" evidence="3">
    <location>
        <begin position="32"/>
        <end position="137"/>
    </location>
</feature>
<evidence type="ECO:0000313" key="4">
    <source>
        <dbReference type="Proteomes" id="UP000515154"/>
    </source>
</evidence>